<accession>A0AAN7HYH2</accession>
<dbReference type="AlphaFoldDB" id="A0AAN7HYH2"/>
<dbReference type="GO" id="GO:0004630">
    <property type="term" value="F:phospholipase D activity"/>
    <property type="evidence" value="ECO:0007669"/>
    <property type="project" value="UniProtKB-EC"/>
</dbReference>
<protein>
    <submittedName>
        <fullName evidence="2">Phospholipase D1</fullName>
        <ecNumber evidence="2">3.1.4.4</ecNumber>
    </submittedName>
</protein>
<organism evidence="2 3">
    <name type="scientific">Mucor velutinosus</name>
    <dbReference type="NCBI Taxonomy" id="708070"/>
    <lineage>
        <taxon>Eukaryota</taxon>
        <taxon>Fungi</taxon>
        <taxon>Fungi incertae sedis</taxon>
        <taxon>Mucoromycota</taxon>
        <taxon>Mucoromycotina</taxon>
        <taxon>Mucoromycetes</taxon>
        <taxon>Mucorales</taxon>
        <taxon>Mucorineae</taxon>
        <taxon>Mucoraceae</taxon>
        <taxon>Mucor</taxon>
    </lineage>
</organism>
<feature type="compositionally biased region" description="Polar residues" evidence="1">
    <location>
        <begin position="157"/>
        <end position="169"/>
    </location>
</feature>
<evidence type="ECO:0000313" key="2">
    <source>
        <dbReference type="EMBL" id="KAK4513443.1"/>
    </source>
</evidence>
<feature type="region of interest" description="Disordered" evidence="1">
    <location>
        <begin position="149"/>
        <end position="182"/>
    </location>
</feature>
<gene>
    <name evidence="2" type="primary">SPO14</name>
    <name evidence="2" type="ORF">ATC70_005444</name>
</gene>
<proteinExistence type="predicted"/>
<dbReference type="RefSeq" id="XP_064680109.1">
    <property type="nucleotide sequence ID" value="XM_064824732.1"/>
</dbReference>
<dbReference type="Proteomes" id="UP001304243">
    <property type="component" value="Unassembled WGS sequence"/>
</dbReference>
<comment type="caution">
    <text evidence="2">The sequence shown here is derived from an EMBL/GenBank/DDBJ whole genome shotgun (WGS) entry which is preliminary data.</text>
</comment>
<keyword evidence="2" id="KW-0378">Hydrolase</keyword>
<keyword evidence="3" id="KW-1185">Reference proteome</keyword>
<feature type="compositionally biased region" description="Basic and acidic residues" evidence="1">
    <location>
        <begin position="170"/>
        <end position="182"/>
    </location>
</feature>
<name>A0AAN7HYH2_9FUNG</name>
<evidence type="ECO:0000313" key="3">
    <source>
        <dbReference type="Proteomes" id="UP001304243"/>
    </source>
</evidence>
<evidence type="ECO:0000256" key="1">
    <source>
        <dbReference type="SAM" id="MobiDB-lite"/>
    </source>
</evidence>
<dbReference type="EMBL" id="JASEJX010000016">
    <property type="protein sequence ID" value="KAK4513443.1"/>
    <property type="molecule type" value="Genomic_DNA"/>
</dbReference>
<sequence>MKSQLLDRISYFFSSSSSSSSSTSFSSSFSSSDQSWGFPTKVTTTDYYCHTVQSTTLVSNKLRWATFNLGKKTSKNTKKCNGIPAAEWLASPLNADSCDACRLTRQCFYDEKVEILAPSASTASFITSSSTTTLPQHIPYYFSSLSSSPLQSDQRKQNQQCALTPPTSINEREKSGIAEESERKNTDFCHTYKSLSIQIYNKDDFYD</sequence>
<reference evidence="2 3" key="1">
    <citation type="submission" date="2022-11" db="EMBL/GenBank/DDBJ databases">
        <title>Mucor velutinosus strain NIH1002 WGS.</title>
        <authorList>
            <person name="Subramanian P."/>
            <person name="Mullikin J.C."/>
            <person name="Segre J.A."/>
            <person name="Zelazny A.M."/>
        </authorList>
    </citation>
    <scope>NUCLEOTIDE SEQUENCE [LARGE SCALE GENOMIC DNA]</scope>
    <source>
        <strain evidence="2 3">NIH1002</strain>
    </source>
</reference>
<dbReference type="EC" id="3.1.4.4" evidence="2"/>
<dbReference type="GeneID" id="89949130"/>